<evidence type="ECO:0000313" key="1">
    <source>
        <dbReference type="EMBL" id="MPC71386.1"/>
    </source>
</evidence>
<reference evidence="1 2" key="1">
    <citation type="submission" date="2019-05" db="EMBL/GenBank/DDBJ databases">
        <title>Another draft genome of Portunus trituberculatus and its Hox gene families provides insights of decapod evolution.</title>
        <authorList>
            <person name="Jeong J.-H."/>
            <person name="Song I."/>
            <person name="Kim S."/>
            <person name="Choi T."/>
            <person name="Kim D."/>
            <person name="Ryu S."/>
            <person name="Kim W."/>
        </authorList>
    </citation>
    <scope>NUCLEOTIDE SEQUENCE [LARGE SCALE GENOMIC DNA]</scope>
    <source>
        <tissue evidence="1">Muscle</tissue>
    </source>
</reference>
<comment type="caution">
    <text evidence="1">The sequence shown here is derived from an EMBL/GenBank/DDBJ whole genome shotgun (WGS) entry which is preliminary data.</text>
</comment>
<proteinExistence type="predicted"/>
<sequence length="62" mass="6720">MCNHVFIVLTLKSSNATVSLQRCSAKIMPCVELQSPHSYSVWSEAQGTHSAVPGRVQCAGSW</sequence>
<dbReference type="AlphaFoldDB" id="A0A5B7HN63"/>
<protein>
    <submittedName>
        <fullName evidence="1">Uncharacterized protein</fullName>
    </submittedName>
</protein>
<evidence type="ECO:0000313" key="2">
    <source>
        <dbReference type="Proteomes" id="UP000324222"/>
    </source>
</evidence>
<gene>
    <name evidence="1" type="ORF">E2C01_065663</name>
</gene>
<organism evidence="1 2">
    <name type="scientific">Portunus trituberculatus</name>
    <name type="common">Swimming crab</name>
    <name type="synonym">Neptunus trituberculatus</name>
    <dbReference type="NCBI Taxonomy" id="210409"/>
    <lineage>
        <taxon>Eukaryota</taxon>
        <taxon>Metazoa</taxon>
        <taxon>Ecdysozoa</taxon>
        <taxon>Arthropoda</taxon>
        <taxon>Crustacea</taxon>
        <taxon>Multicrustacea</taxon>
        <taxon>Malacostraca</taxon>
        <taxon>Eumalacostraca</taxon>
        <taxon>Eucarida</taxon>
        <taxon>Decapoda</taxon>
        <taxon>Pleocyemata</taxon>
        <taxon>Brachyura</taxon>
        <taxon>Eubrachyura</taxon>
        <taxon>Portunoidea</taxon>
        <taxon>Portunidae</taxon>
        <taxon>Portuninae</taxon>
        <taxon>Portunus</taxon>
    </lineage>
</organism>
<keyword evidence="2" id="KW-1185">Reference proteome</keyword>
<dbReference type="Proteomes" id="UP000324222">
    <property type="component" value="Unassembled WGS sequence"/>
</dbReference>
<name>A0A5B7HN63_PORTR</name>
<dbReference type="EMBL" id="VSRR010032788">
    <property type="protein sequence ID" value="MPC71386.1"/>
    <property type="molecule type" value="Genomic_DNA"/>
</dbReference>
<accession>A0A5B7HN63</accession>